<feature type="compositionally biased region" description="Polar residues" evidence="1">
    <location>
        <begin position="131"/>
        <end position="140"/>
    </location>
</feature>
<keyword evidence="3" id="KW-1185">Reference proteome</keyword>
<accession>A0AAN6MLL5</accession>
<organism evidence="2 3">
    <name type="scientific">Staphylotrichum tortipilum</name>
    <dbReference type="NCBI Taxonomy" id="2831512"/>
    <lineage>
        <taxon>Eukaryota</taxon>
        <taxon>Fungi</taxon>
        <taxon>Dikarya</taxon>
        <taxon>Ascomycota</taxon>
        <taxon>Pezizomycotina</taxon>
        <taxon>Sordariomycetes</taxon>
        <taxon>Sordariomycetidae</taxon>
        <taxon>Sordariales</taxon>
        <taxon>Chaetomiaceae</taxon>
        <taxon>Staphylotrichum</taxon>
    </lineage>
</organism>
<comment type="caution">
    <text evidence="2">The sequence shown here is derived from an EMBL/GenBank/DDBJ whole genome shotgun (WGS) entry which is preliminary data.</text>
</comment>
<feature type="compositionally biased region" description="Polar residues" evidence="1">
    <location>
        <begin position="148"/>
        <end position="164"/>
    </location>
</feature>
<dbReference type="EMBL" id="MU855521">
    <property type="protein sequence ID" value="KAK3902262.1"/>
    <property type="molecule type" value="Genomic_DNA"/>
</dbReference>
<feature type="region of interest" description="Disordered" evidence="1">
    <location>
        <begin position="1"/>
        <end position="41"/>
    </location>
</feature>
<gene>
    <name evidence="2" type="ORF">C8A05DRAFT_15653</name>
</gene>
<reference evidence="2" key="2">
    <citation type="submission" date="2023-05" db="EMBL/GenBank/DDBJ databases">
        <authorList>
            <consortium name="Lawrence Berkeley National Laboratory"/>
            <person name="Steindorff A."/>
            <person name="Hensen N."/>
            <person name="Bonometti L."/>
            <person name="Westerberg I."/>
            <person name="Brannstrom I.O."/>
            <person name="Guillou S."/>
            <person name="Cros-Aarteil S."/>
            <person name="Calhoun S."/>
            <person name="Haridas S."/>
            <person name="Kuo A."/>
            <person name="Mondo S."/>
            <person name="Pangilinan J."/>
            <person name="Riley R."/>
            <person name="Labutti K."/>
            <person name="Andreopoulos B."/>
            <person name="Lipzen A."/>
            <person name="Chen C."/>
            <person name="Yanf M."/>
            <person name="Daum C."/>
            <person name="Ng V."/>
            <person name="Clum A."/>
            <person name="Ohm R."/>
            <person name="Martin F."/>
            <person name="Silar P."/>
            <person name="Natvig D."/>
            <person name="Lalanne C."/>
            <person name="Gautier V."/>
            <person name="Ament-Velasquez S.L."/>
            <person name="Kruys A."/>
            <person name="Hutchinson M.I."/>
            <person name="Powell A.J."/>
            <person name="Barry K."/>
            <person name="Miller A.N."/>
            <person name="Grigoriev I.V."/>
            <person name="Debuchy R."/>
            <person name="Gladieux P."/>
            <person name="Thoren M.H."/>
            <person name="Johannesson H."/>
        </authorList>
    </citation>
    <scope>NUCLEOTIDE SEQUENCE</scope>
    <source>
        <strain evidence="2">CBS 103.79</strain>
    </source>
</reference>
<evidence type="ECO:0000313" key="2">
    <source>
        <dbReference type="EMBL" id="KAK3902262.1"/>
    </source>
</evidence>
<dbReference type="Proteomes" id="UP001303889">
    <property type="component" value="Unassembled WGS sequence"/>
</dbReference>
<reference evidence="2" key="1">
    <citation type="journal article" date="2023" name="Mol. Phylogenet. Evol.">
        <title>Genome-scale phylogeny and comparative genomics of the fungal order Sordariales.</title>
        <authorList>
            <person name="Hensen N."/>
            <person name="Bonometti L."/>
            <person name="Westerberg I."/>
            <person name="Brannstrom I.O."/>
            <person name="Guillou S."/>
            <person name="Cros-Aarteil S."/>
            <person name="Calhoun S."/>
            <person name="Haridas S."/>
            <person name="Kuo A."/>
            <person name="Mondo S."/>
            <person name="Pangilinan J."/>
            <person name="Riley R."/>
            <person name="LaButti K."/>
            <person name="Andreopoulos B."/>
            <person name="Lipzen A."/>
            <person name="Chen C."/>
            <person name="Yan M."/>
            <person name="Daum C."/>
            <person name="Ng V."/>
            <person name="Clum A."/>
            <person name="Steindorff A."/>
            <person name="Ohm R.A."/>
            <person name="Martin F."/>
            <person name="Silar P."/>
            <person name="Natvig D.O."/>
            <person name="Lalanne C."/>
            <person name="Gautier V."/>
            <person name="Ament-Velasquez S.L."/>
            <person name="Kruys A."/>
            <person name="Hutchinson M.I."/>
            <person name="Powell A.J."/>
            <person name="Barry K."/>
            <person name="Miller A.N."/>
            <person name="Grigoriev I.V."/>
            <person name="Debuchy R."/>
            <person name="Gladieux P."/>
            <person name="Hiltunen Thoren M."/>
            <person name="Johannesson H."/>
        </authorList>
    </citation>
    <scope>NUCLEOTIDE SEQUENCE</scope>
    <source>
        <strain evidence="2">CBS 103.79</strain>
    </source>
</reference>
<name>A0AAN6MLL5_9PEZI</name>
<evidence type="ECO:0000313" key="3">
    <source>
        <dbReference type="Proteomes" id="UP001303889"/>
    </source>
</evidence>
<proteinExistence type="predicted"/>
<sequence length="176" mass="19649">MTPPPPPLHYRRLRRVAPSGDGVSVPAPRGSQERSSNQRWRRRSIPQLMTAHVFLICLIFRWKAFPGCANGSGVQADRFPAVSRKVDDTTAVDSWQRSKATEGGRMTFRYSLRASGTVGRLQQWALKKSKQFPTRQSSRCSAEAPSPANRQSTGRPCQLQQTTTVREHPPPSLPSL</sequence>
<protein>
    <submittedName>
        <fullName evidence="2">Uncharacterized protein</fullName>
    </submittedName>
</protein>
<evidence type="ECO:0000256" key="1">
    <source>
        <dbReference type="SAM" id="MobiDB-lite"/>
    </source>
</evidence>
<dbReference type="AlphaFoldDB" id="A0AAN6MLL5"/>
<feature type="region of interest" description="Disordered" evidence="1">
    <location>
        <begin position="128"/>
        <end position="176"/>
    </location>
</feature>